<organism evidence="5 6">
    <name type="scientific">Smittium culicis</name>
    <dbReference type="NCBI Taxonomy" id="133412"/>
    <lineage>
        <taxon>Eukaryota</taxon>
        <taxon>Fungi</taxon>
        <taxon>Fungi incertae sedis</taxon>
        <taxon>Zoopagomycota</taxon>
        <taxon>Kickxellomycotina</taxon>
        <taxon>Harpellomycetes</taxon>
        <taxon>Harpellales</taxon>
        <taxon>Legeriomycetaceae</taxon>
        <taxon>Smittium</taxon>
    </lineage>
</organism>
<reference evidence="6" key="1">
    <citation type="submission" date="2017-01" db="EMBL/GenBank/DDBJ databases">
        <authorList>
            <person name="Wang Y."/>
            <person name="White M."/>
            <person name="Kvist S."/>
            <person name="Moncalvo J.-M."/>
        </authorList>
    </citation>
    <scope>NUCLEOTIDE SEQUENCE [LARGE SCALE GENOMIC DNA]</scope>
    <source>
        <strain evidence="6">ID-206-W2</strain>
    </source>
</reference>
<evidence type="ECO:0000256" key="1">
    <source>
        <dbReference type="ARBA" id="ARBA00006484"/>
    </source>
</evidence>
<dbReference type="CDD" id="cd05367">
    <property type="entry name" value="SPR-like_SDR_c"/>
    <property type="match status" value="1"/>
</dbReference>
<dbReference type="EMBL" id="LSSM01000504">
    <property type="protein sequence ID" value="OMJ28707.1"/>
    <property type="molecule type" value="Genomic_DNA"/>
</dbReference>
<dbReference type="Gene3D" id="3.40.50.720">
    <property type="entry name" value="NAD(P)-binding Rossmann-like Domain"/>
    <property type="match status" value="1"/>
</dbReference>
<dbReference type="Pfam" id="PF00106">
    <property type="entry name" value="adh_short"/>
    <property type="match status" value="1"/>
</dbReference>
<dbReference type="Proteomes" id="UP000187429">
    <property type="component" value="Unassembled WGS sequence"/>
</dbReference>
<name>A0A1R1YP63_9FUNG</name>
<dbReference type="PANTHER" id="PTHR43008:SF8">
    <property type="entry name" value="BENZIL REDUCTASE ((S)-BENZOIN FORMING) IRC24"/>
    <property type="match status" value="1"/>
</dbReference>
<dbReference type="AlphaFoldDB" id="A0A1R1YP63"/>
<dbReference type="PRINTS" id="PR00080">
    <property type="entry name" value="SDRFAMILY"/>
</dbReference>
<gene>
    <name evidence="5" type="ORF">AYI69_g1817</name>
</gene>
<comment type="caution">
    <text evidence="5">The sequence shown here is derived from an EMBL/GenBank/DDBJ whole genome shotgun (WGS) entry which is preliminary data.</text>
</comment>
<proteinExistence type="inferred from homology"/>
<keyword evidence="3" id="KW-0560">Oxidoreductase</keyword>
<dbReference type="InterPro" id="IPR002347">
    <property type="entry name" value="SDR_fam"/>
</dbReference>
<evidence type="ECO:0000313" key="6">
    <source>
        <dbReference type="Proteomes" id="UP000187429"/>
    </source>
</evidence>
<protein>
    <submittedName>
        <fullName evidence="5">Putative oxidoreductase</fullName>
    </submittedName>
</protein>
<accession>A0A1R1YP63</accession>
<keyword evidence="2" id="KW-0521">NADP</keyword>
<dbReference type="PANTHER" id="PTHR43008">
    <property type="entry name" value="BENZIL REDUCTASE"/>
    <property type="match status" value="1"/>
</dbReference>
<dbReference type="SUPFAM" id="SSF51735">
    <property type="entry name" value="NAD(P)-binding Rossmann-fold domains"/>
    <property type="match status" value="1"/>
</dbReference>
<dbReference type="GO" id="GO:0050664">
    <property type="term" value="F:oxidoreductase activity, acting on NAD(P)H, oxygen as acceptor"/>
    <property type="evidence" value="ECO:0007669"/>
    <property type="project" value="TreeGrafter"/>
</dbReference>
<sequence length="257" mass="28431">MSVAAQKVVLVTGASRGIGRATCIELIKKGANVVGFARSAKELQDLSVECSKISDSAKFEYFVGDITSNESCDKYVEYSIQKFGRIDALVNNAGTLDPMKKLSQITKEDHIRHFDINFFSLLYLTQQALPHLTKTEGRVINISSGAATNAYYSWGAYCDSKAALNMLTSCLAIEEPAVTFLALRPGVVDTDMQTTIRSYGDVMRPQDHAKFVELYETKKLLDPKVPGSVIANTSLRLQKDLSGKFFSWDSPELDSYR</sequence>
<comment type="similarity">
    <text evidence="1 4">Belongs to the short-chain dehydrogenases/reductases (SDR) family.</text>
</comment>
<evidence type="ECO:0000313" key="5">
    <source>
        <dbReference type="EMBL" id="OMJ28707.1"/>
    </source>
</evidence>
<evidence type="ECO:0000256" key="2">
    <source>
        <dbReference type="ARBA" id="ARBA00022857"/>
    </source>
</evidence>
<dbReference type="InterPro" id="IPR036291">
    <property type="entry name" value="NAD(P)-bd_dom_sf"/>
</dbReference>
<keyword evidence="6" id="KW-1185">Reference proteome</keyword>
<evidence type="ECO:0000256" key="4">
    <source>
        <dbReference type="RuleBase" id="RU000363"/>
    </source>
</evidence>
<evidence type="ECO:0000256" key="3">
    <source>
        <dbReference type="ARBA" id="ARBA00023002"/>
    </source>
</evidence>
<dbReference type="PRINTS" id="PR00081">
    <property type="entry name" value="GDHRDH"/>
</dbReference>
<dbReference type="FunFam" id="3.40.50.720:FF:000281">
    <property type="entry name" value="Uncharacterized oxidoreductase YIR035C"/>
    <property type="match status" value="1"/>
</dbReference>
<dbReference type="OrthoDB" id="153074at2759"/>